<organism evidence="1 2">
    <name type="scientific">Shewanella gaetbuli</name>
    <dbReference type="NCBI Taxonomy" id="220752"/>
    <lineage>
        <taxon>Bacteria</taxon>
        <taxon>Pseudomonadati</taxon>
        <taxon>Pseudomonadota</taxon>
        <taxon>Gammaproteobacteria</taxon>
        <taxon>Alteromonadales</taxon>
        <taxon>Shewanellaceae</taxon>
        <taxon>Shewanella</taxon>
    </lineage>
</organism>
<dbReference type="EMBL" id="JAKIKP010000007">
    <property type="protein sequence ID" value="MCL1143221.1"/>
    <property type="molecule type" value="Genomic_DNA"/>
</dbReference>
<dbReference type="AlphaFoldDB" id="A0A9X2CKL7"/>
<name>A0A9X2CKL7_9GAMM</name>
<reference evidence="1" key="1">
    <citation type="submission" date="2022-01" db="EMBL/GenBank/DDBJ databases">
        <title>Whole genome-based taxonomy of the Shewanellaceae.</title>
        <authorList>
            <person name="Martin-Rodriguez A.J."/>
        </authorList>
    </citation>
    <scope>NUCLEOTIDE SEQUENCE</scope>
    <source>
        <strain evidence="1">DSM 16422</strain>
    </source>
</reference>
<dbReference type="RefSeq" id="WP_248995898.1">
    <property type="nucleotide sequence ID" value="NZ_JAKIKP010000007.1"/>
</dbReference>
<protein>
    <submittedName>
        <fullName evidence="1">Uncharacterized protein</fullName>
    </submittedName>
</protein>
<dbReference type="Proteomes" id="UP001139333">
    <property type="component" value="Unassembled WGS sequence"/>
</dbReference>
<comment type="caution">
    <text evidence="1">The sequence shown here is derived from an EMBL/GenBank/DDBJ whole genome shotgun (WGS) entry which is preliminary data.</text>
</comment>
<gene>
    <name evidence="1" type="ORF">L2672_10990</name>
</gene>
<proteinExistence type="predicted"/>
<keyword evidence="2" id="KW-1185">Reference proteome</keyword>
<evidence type="ECO:0000313" key="2">
    <source>
        <dbReference type="Proteomes" id="UP001139333"/>
    </source>
</evidence>
<evidence type="ECO:0000313" key="1">
    <source>
        <dbReference type="EMBL" id="MCL1143221.1"/>
    </source>
</evidence>
<sequence>MCKQATFSKYQKSVIKFLNELLGTQIPFTYEKTQNNHLKVLIEGLDKPLYTSSTPSDTKSLDNFMSHVKRELKAIEVLTSNLANTSMKATPQNPSIKSMFQPNFEKLIQTCIKSLRTRVDSIKQQEQDKVLETNDIDFIKDERLKIVKASISHTLQNQRQANYIKPKAMKEIESSILRHLNFMLPTMAFYSDLLVENTTIEQAESDISIISKSINKPVRELSKGQQALPEIKQEKVIPTAKAQIAQDGQSKKLTGLTQLLQLSTHNRVNAFRTMTSDQANELISNIEQAMTLNREQDIEAVVAMIRQKSIPLEAIITRLEVA</sequence>
<accession>A0A9X2CKL7</accession>